<feature type="domain" description="Helix-turn-helix" evidence="1">
    <location>
        <begin position="6"/>
        <end position="42"/>
    </location>
</feature>
<sequence>MMFIGTSQAAKMMGVSTTRVRQLLYSGRIPGAYRIGRMWVIPLTGEMPEITPGGRGPKPTWECSRPKNKPTYIHINKKVIGNNNRILRETQGKIGDIQKLLNPPIILNKGNKTLYSSEIIIDGPCRLLYQPFQKLCSGAQVWIETLFPTRTIAR</sequence>
<keyword evidence="3" id="KW-1185">Reference proteome</keyword>
<name>A0A5M3T7H1_LIMPL</name>
<organism evidence="2 3">
    <name type="scientific">Limnospira platensis NIES-46</name>
    <dbReference type="NCBI Taxonomy" id="1236695"/>
    <lineage>
        <taxon>Bacteria</taxon>
        <taxon>Bacillati</taxon>
        <taxon>Cyanobacteriota</taxon>
        <taxon>Cyanophyceae</taxon>
        <taxon>Oscillatoriophycideae</taxon>
        <taxon>Oscillatoriales</taxon>
        <taxon>Sirenicapillariaceae</taxon>
        <taxon>Limnospira</taxon>
    </lineage>
</organism>
<protein>
    <recommendedName>
        <fullName evidence="1">Helix-turn-helix domain-containing protein</fullName>
    </recommendedName>
</protein>
<dbReference type="InterPro" id="IPR041657">
    <property type="entry name" value="HTH_17"/>
</dbReference>
<dbReference type="Proteomes" id="UP000326169">
    <property type="component" value="Unassembled WGS sequence"/>
</dbReference>
<proteinExistence type="predicted"/>
<evidence type="ECO:0000259" key="1">
    <source>
        <dbReference type="Pfam" id="PF12728"/>
    </source>
</evidence>
<dbReference type="Pfam" id="PF12728">
    <property type="entry name" value="HTH_17"/>
    <property type="match status" value="1"/>
</dbReference>
<evidence type="ECO:0000313" key="3">
    <source>
        <dbReference type="Proteomes" id="UP000326169"/>
    </source>
</evidence>
<accession>A0A5M3T7H1</accession>
<gene>
    <name evidence="2" type="ORF">NIES46_19020</name>
</gene>
<dbReference type="EMBL" id="BIMW01000080">
    <property type="protein sequence ID" value="GCE93850.1"/>
    <property type="molecule type" value="Genomic_DNA"/>
</dbReference>
<reference evidence="2 3" key="1">
    <citation type="journal article" date="2019" name="J Genomics">
        <title>The Draft Genome of a Hydrogen-producing Cyanobacterium, Arthrospira platensis NIES-46.</title>
        <authorList>
            <person name="Suzuki S."/>
            <person name="Yamaguchi H."/>
            <person name="Kawachi M."/>
        </authorList>
    </citation>
    <scope>NUCLEOTIDE SEQUENCE [LARGE SCALE GENOMIC DNA]</scope>
    <source>
        <strain evidence="2 3">NIES-46</strain>
    </source>
</reference>
<comment type="caution">
    <text evidence="2">The sequence shown here is derived from an EMBL/GenBank/DDBJ whole genome shotgun (WGS) entry which is preliminary data.</text>
</comment>
<evidence type="ECO:0000313" key="2">
    <source>
        <dbReference type="EMBL" id="GCE93850.1"/>
    </source>
</evidence>